<name>A0A0A1FAT5_9BURK</name>
<dbReference type="AlphaFoldDB" id="A0A0A1FAT5"/>
<keyword evidence="1" id="KW-0812">Transmembrane</keyword>
<organism evidence="2 3">
    <name type="scientific">Collimonas arenae</name>
    <dbReference type="NCBI Taxonomy" id="279058"/>
    <lineage>
        <taxon>Bacteria</taxon>
        <taxon>Pseudomonadati</taxon>
        <taxon>Pseudomonadota</taxon>
        <taxon>Betaproteobacteria</taxon>
        <taxon>Burkholderiales</taxon>
        <taxon>Oxalobacteraceae</taxon>
        <taxon>Collimonas</taxon>
    </lineage>
</organism>
<accession>A0A0A1FAT5</accession>
<sequence length="82" mass="9220">MDELNLLQSSGLSLPSPAYLFGAIIFGIIGFAAYRYGKKTTLSYPKWIGVALMLYPYAISRTWLLYLVGASLCSALYFFRHQ</sequence>
<dbReference type="OrthoDB" id="5525782at2"/>
<keyword evidence="1" id="KW-1133">Transmembrane helix</keyword>
<reference evidence="3" key="1">
    <citation type="journal article" date="2014" name="Soil Biol. Biochem.">
        <title>Structure and function of bacterial communities in ageing soils: Insights from the Mendocino ecological staircase.</title>
        <authorList>
            <person name="Uroz S."/>
            <person name="Tech J.J."/>
            <person name="Sawaya N.A."/>
            <person name="Frey-Klett P."/>
            <person name="Leveau J.H.J."/>
        </authorList>
    </citation>
    <scope>NUCLEOTIDE SEQUENCE [LARGE SCALE GENOMIC DNA]</scope>
    <source>
        <strain evidence="3">Cal35</strain>
    </source>
</reference>
<keyword evidence="1" id="KW-0472">Membrane</keyword>
<dbReference type="RefSeq" id="WP_038487482.1">
    <property type="nucleotide sequence ID" value="NZ_CP009962.1"/>
</dbReference>
<dbReference type="Proteomes" id="UP000030302">
    <property type="component" value="Chromosome"/>
</dbReference>
<keyword evidence="3" id="KW-1185">Reference proteome</keyword>
<feature type="transmembrane region" description="Helical" evidence="1">
    <location>
        <begin position="63"/>
        <end position="79"/>
    </location>
</feature>
<dbReference type="HOGENOM" id="CLU_2571508_0_0_4"/>
<dbReference type="KEGG" id="care:LT85_1722"/>
<proteinExistence type="predicted"/>
<dbReference type="EMBL" id="CP009962">
    <property type="protein sequence ID" value="AIY40880.1"/>
    <property type="molecule type" value="Genomic_DNA"/>
</dbReference>
<evidence type="ECO:0000313" key="3">
    <source>
        <dbReference type="Proteomes" id="UP000030302"/>
    </source>
</evidence>
<evidence type="ECO:0000313" key="2">
    <source>
        <dbReference type="EMBL" id="AIY40880.1"/>
    </source>
</evidence>
<gene>
    <name evidence="2" type="ORF">LT85_1722</name>
</gene>
<feature type="transmembrane region" description="Helical" evidence="1">
    <location>
        <begin position="16"/>
        <end position="34"/>
    </location>
</feature>
<protein>
    <submittedName>
        <fullName evidence="2">Uncharacterized protein</fullName>
    </submittedName>
</protein>
<evidence type="ECO:0000256" key="1">
    <source>
        <dbReference type="SAM" id="Phobius"/>
    </source>
</evidence>